<reference evidence="3 4" key="1">
    <citation type="submission" date="2018-09" db="EMBL/GenBank/DDBJ databases">
        <title>Streptomyces sp. nov. DS1-2, an endophytic actinomycete isolated from roots of Dendrobium scabrilingue.</title>
        <authorList>
            <person name="Kuncharoen N."/>
            <person name="Kudo T."/>
            <person name="Ohkuma M."/>
            <person name="Yuki M."/>
            <person name="Tanasupawat S."/>
        </authorList>
    </citation>
    <scope>NUCLEOTIDE SEQUENCE [LARGE SCALE GENOMIC DNA]</scope>
    <source>
        <strain evidence="1 4">AZ1-7</strain>
        <strain evidence="2 3">DS1-2</strain>
    </source>
</reference>
<accession>A0A3A9WKU1</accession>
<evidence type="ECO:0000313" key="1">
    <source>
        <dbReference type="EMBL" id="RKN08356.1"/>
    </source>
</evidence>
<organism evidence="1 4">
    <name type="scientific">Streptomyces radicis</name>
    <dbReference type="NCBI Taxonomy" id="1750517"/>
    <lineage>
        <taxon>Bacteria</taxon>
        <taxon>Bacillati</taxon>
        <taxon>Actinomycetota</taxon>
        <taxon>Actinomycetes</taxon>
        <taxon>Kitasatosporales</taxon>
        <taxon>Streptomycetaceae</taxon>
        <taxon>Streptomyces</taxon>
    </lineage>
</organism>
<proteinExistence type="predicted"/>
<dbReference type="AlphaFoldDB" id="A0A3A9WKU1"/>
<dbReference type="GO" id="GO:0051537">
    <property type="term" value="F:2 iron, 2 sulfur cluster binding"/>
    <property type="evidence" value="ECO:0007669"/>
    <property type="project" value="InterPro"/>
</dbReference>
<evidence type="ECO:0000313" key="3">
    <source>
        <dbReference type="Proteomes" id="UP000268652"/>
    </source>
</evidence>
<dbReference type="Proteomes" id="UP000268652">
    <property type="component" value="Unassembled WGS sequence"/>
</dbReference>
<dbReference type="OrthoDB" id="3290158at2"/>
<dbReference type="EMBL" id="RBDY01000011">
    <property type="protein sequence ID" value="RKN21608.1"/>
    <property type="molecule type" value="Genomic_DNA"/>
</dbReference>
<gene>
    <name evidence="2" type="ORF">D7318_16885</name>
    <name evidence="1" type="ORF">D7319_15580</name>
</gene>
<keyword evidence="3" id="KW-1185">Reference proteome</keyword>
<evidence type="ECO:0000313" key="4">
    <source>
        <dbReference type="Proteomes" id="UP000275024"/>
    </source>
</evidence>
<sequence>MCADATAGPPAPPDVLAALGPFFAVERHPVGAVPATPWRPLAELTEDPGALSARVAEVRASLAASHGAAPERVEPRVAASVAHLGLVARLVSPALALAVLRRAPFAASLGALWWRPVLGGPVPLSVAVEHGGAAAGRGPAELLRACLDRGPVGELTAAFGTLSLSPRILWGNVASAVHGAAAQLARARPGAAGEAGAALGALLPVTPLRGMAEVGADGRFLRRSCCLIYRAAPDRRGPVCGDCVLARS</sequence>
<protein>
    <submittedName>
        <fullName evidence="1">(2Fe-2S)-binding protein</fullName>
    </submittedName>
</protein>
<comment type="caution">
    <text evidence="1">The sequence shown here is derived from an EMBL/GenBank/DDBJ whole genome shotgun (WGS) entry which is preliminary data.</text>
</comment>
<evidence type="ECO:0000313" key="2">
    <source>
        <dbReference type="EMBL" id="RKN21608.1"/>
    </source>
</evidence>
<name>A0A3A9WKU1_9ACTN</name>
<dbReference type="RefSeq" id="WP_120697927.1">
    <property type="nucleotide sequence ID" value="NZ_RBDX01000011.1"/>
</dbReference>
<dbReference type="Proteomes" id="UP000275024">
    <property type="component" value="Unassembled WGS sequence"/>
</dbReference>
<dbReference type="EMBL" id="RBDX01000011">
    <property type="protein sequence ID" value="RKN08356.1"/>
    <property type="molecule type" value="Genomic_DNA"/>
</dbReference>